<organism evidence="2 4">
    <name type="scientific">Didymodactylos carnosus</name>
    <dbReference type="NCBI Taxonomy" id="1234261"/>
    <lineage>
        <taxon>Eukaryota</taxon>
        <taxon>Metazoa</taxon>
        <taxon>Spiralia</taxon>
        <taxon>Gnathifera</taxon>
        <taxon>Rotifera</taxon>
        <taxon>Eurotatoria</taxon>
        <taxon>Bdelloidea</taxon>
        <taxon>Philodinida</taxon>
        <taxon>Philodinidae</taxon>
        <taxon>Didymodactylos</taxon>
    </lineage>
</organism>
<feature type="region of interest" description="Disordered" evidence="1">
    <location>
        <begin position="77"/>
        <end position="100"/>
    </location>
</feature>
<gene>
    <name evidence="2" type="ORF">OVA965_LOCUS11339</name>
    <name evidence="3" type="ORF">TMI583_LOCUS11340</name>
</gene>
<comment type="caution">
    <text evidence="2">The sequence shown here is derived from an EMBL/GenBank/DDBJ whole genome shotgun (WGS) entry which is preliminary data.</text>
</comment>
<dbReference type="Proteomes" id="UP000682733">
    <property type="component" value="Unassembled WGS sequence"/>
</dbReference>
<evidence type="ECO:0000313" key="4">
    <source>
        <dbReference type="Proteomes" id="UP000677228"/>
    </source>
</evidence>
<dbReference type="Proteomes" id="UP000677228">
    <property type="component" value="Unassembled WGS sequence"/>
</dbReference>
<evidence type="ECO:0000313" key="2">
    <source>
        <dbReference type="EMBL" id="CAF0935095.1"/>
    </source>
</evidence>
<dbReference type="AlphaFoldDB" id="A0A8S2DI76"/>
<dbReference type="EMBL" id="CAJOBA010004362">
    <property type="protein sequence ID" value="CAF3710974.1"/>
    <property type="molecule type" value="Genomic_DNA"/>
</dbReference>
<protein>
    <submittedName>
        <fullName evidence="2">Uncharacterized protein</fullName>
    </submittedName>
</protein>
<sequence length="100" mass="11177">MDKLQDMTPELQQVYDQHKPAIESKIRETFPQVPKGFQLQPVKGSAVNACAMMYRFKVRISDKNECAEVRFNVGGLRAPNSPPEEPTIGIQSELVSVDGD</sequence>
<evidence type="ECO:0000256" key="1">
    <source>
        <dbReference type="SAM" id="MobiDB-lite"/>
    </source>
</evidence>
<dbReference type="EMBL" id="CAJNOK010004358">
    <property type="protein sequence ID" value="CAF0935095.1"/>
    <property type="molecule type" value="Genomic_DNA"/>
</dbReference>
<proteinExistence type="predicted"/>
<name>A0A8S2DI76_9BILA</name>
<evidence type="ECO:0000313" key="3">
    <source>
        <dbReference type="EMBL" id="CAF3710974.1"/>
    </source>
</evidence>
<dbReference type="Gene3D" id="3.10.450.10">
    <property type="match status" value="1"/>
</dbReference>
<reference evidence="2" key="1">
    <citation type="submission" date="2021-02" db="EMBL/GenBank/DDBJ databases">
        <authorList>
            <person name="Nowell W R."/>
        </authorList>
    </citation>
    <scope>NUCLEOTIDE SEQUENCE</scope>
</reference>
<accession>A0A8S2DI76</accession>